<reference evidence="4" key="1">
    <citation type="journal article" date="2016" name="Nat. Commun.">
        <title>Genome analysis of three Pneumocystis species reveals adaptation mechanisms to life exclusively in mammalian hosts.</title>
        <authorList>
            <person name="Ma L."/>
            <person name="Chen Z."/>
            <person name="Huang D.W."/>
            <person name="Kutty G."/>
            <person name="Ishihara M."/>
            <person name="Wang H."/>
            <person name="Abouelleil A."/>
            <person name="Bishop L."/>
            <person name="Davey E."/>
            <person name="Deng R."/>
            <person name="Deng X."/>
            <person name="Fan L."/>
            <person name="Fantoni G."/>
            <person name="Fitzgerald M."/>
            <person name="Gogineni E."/>
            <person name="Goldberg J.M."/>
            <person name="Handley G."/>
            <person name="Hu X."/>
            <person name="Huber C."/>
            <person name="Jiao X."/>
            <person name="Jones K."/>
            <person name="Levin J.Z."/>
            <person name="Liu Y."/>
            <person name="Macdonald P."/>
            <person name="Melnikov A."/>
            <person name="Raley C."/>
            <person name="Sassi M."/>
            <person name="Sherman B.T."/>
            <person name="Song X."/>
            <person name="Sykes S."/>
            <person name="Tran B."/>
            <person name="Walsh L."/>
            <person name="Xia Y."/>
            <person name="Yang J."/>
            <person name="Young S."/>
            <person name="Zeng Q."/>
            <person name="Zheng X."/>
            <person name="Stephens R."/>
            <person name="Nusbaum C."/>
            <person name="Birren B.W."/>
            <person name="Azadi P."/>
            <person name="Lempicki R.A."/>
            <person name="Cuomo C.A."/>
            <person name="Kovacs J.A."/>
        </authorList>
    </citation>
    <scope>NUCLEOTIDE SEQUENCE [LARGE SCALE GENOMIC DNA]</scope>
    <source>
        <strain evidence="4">B123</strain>
    </source>
</reference>
<keyword evidence="4" id="KW-1185">Reference proteome</keyword>
<dbReference type="GeneID" id="19897122"/>
<sequence>MKIILFFLFTFITYVLSGTFGFAALMPPYNLSNPELEFKKDLVSGAYSFDELLIFLTNGNTHSCSEHLSNACKELTRVYGDLSRVGDAVKSICEHQHEACQKLPEVKKELCETEDVTYTDGLEKTSPLDSYQCLYSYTKCRLRSRGCSYEYMKECRTLLYACQRSYNEYKLYTLFTNLISDDYYSESFQEKLKVLCRDLFNTSDLLVQLCLNPDLLVSELGKFDFLRKEGRGGFFLYPKMSAGALLDTQKLDGGLFLPRTDPSVNPAYFMGYLLGQQGFTKIMFDCMKIGHKCLGLGFFPQSAYFCDARSDAHWDVPCLKASLLLLDEEVPNLENKLHREIWKERYPESVFWTGINVDLCTQLLRPCSYLKRLDPKLFRLCTLLEGHCAHGLEVGSSLSVFERYLRGINSGHDSNSRFDLCQKEIPQVCTSILNTTVDFLTFCLRPLHTCLALEELVQLRCTEIKKEMTDTDPTEQQCTDQLLGASVYRVQCPLSEEYLKFLTTCYTSYPKNQYLKELAGSILKDLTSQEDKSRKLNDGSGKPNDEVFGKPNDEVFGKPNDEVSGKPNDEESGKPNDEVFGKPNDEVSGKPNDEVFGRPNDEVFGKPNDEVSGKPNDEVSGKPNDEESGKPNDEVFGKPNDEVFGKPNDEVFGKPNDEVSGKPNDEESGKPNDEVFGKPNDEVFGRPNDEVFGKPNDEVFGKPNDEVFGKPNDEVFGKPNDEVFGKPNDEESGKPNDDDGGF</sequence>
<keyword evidence="2" id="KW-0732">Signal</keyword>
<feature type="signal peptide" evidence="2">
    <location>
        <begin position="1"/>
        <end position="17"/>
    </location>
</feature>
<feature type="region of interest" description="Disordered" evidence="1">
    <location>
        <begin position="528"/>
        <end position="742"/>
    </location>
</feature>
<evidence type="ECO:0000313" key="3">
    <source>
        <dbReference type="EMBL" id="EMR08270.1"/>
    </source>
</evidence>
<dbReference type="PANTHER" id="PTHR31709:SF3">
    <property type="entry name" value="LEUCINE ZIPPER PROTEIN 4-RELATED"/>
    <property type="match status" value="1"/>
</dbReference>
<evidence type="ECO:0000313" key="4">
    <source>
        <dbReference type="Proteomes" id="UP000011958"/>
    </source>
</evidence>
<organism evidence="3 4">
    <name type="scientific">Pneumocystis murina (strain B123)</name>
    <name type="common">Mouse pneumocystis pneumonia agent</name>
    <name type="synonym">Pneumocystis carinii f. sp. muris</name>
    <dbReference type="NCBI Taxonomy" id="1069680"/>
    <lineage>
        <taxon>Eukaryota</taxon>
        <taxon>Fungi</taxon>
        <taxon>Dikarya</taxon>
        <taxon>Ascomycota</taxon>
        <taxon>Taphrinomycotina</taxon>
        <taxon>Pneumocystomycetes</taxon>
        <taxon>Pneumocystaceae</taxon>
        <taxon>Pneumocystis</taxon>
    </lineage>
</organism>
<dbReference type="Proteomes" id="UP000011958">
    <property type="component" value="Unassembled WGS sequence"/>
</dbReference>
<dbReference type="InterPro" id="IPR052690">
    <property type="entry name" value="Antho-RFamide"/>
</dbReference>
<comment type="caution">
    <text evidence="3">The sequence shown here is derived from an EMBL/GenBank/DDBJ whole genome shotgun (WGS) entry which is preliminary data.</text>
</comment>
<dbReference type="STRING" id="1069680.M7P382"/>
<gene>
    <name evidence="3" type="ORF">PNEG_03435</name>
</gene>
<accession>M7P382</accession>
<dbReference type="RefSeq" id="XP_007875522.1">
    <property type="nucleotide sequence ID" value="XM_007877331.1"/>
</dbReference>
<dbReference type="AlphaFoldDB" id="M7P382"/>
<dbReference type="EMBL" id="AFWA02000017">
    <property type="protein sequence ID" value="EMR08270.1"/>
    <property type="molecule type" value="Genomic_DNA"/>
</dbReference>
<name>M7P382_PNEMU</name>
<dbReference type="HOGENOM" id="CLU_022141_0_0_1"/>
<feature type="chain" id="PRO_5004082732" evidence="2">
    <location>
        <begin position="18"/>
        <end position="742"/>
    </location>
</feature>
<proteinExistence type="predicted"/>
<evidence type="ECO:0000256" key="1">
    <source>
        <dbReference type="SAM" id="MobiDB-lite"/>
    </source>
</evidence>
<dbReference type="VEuPathDB" id="FungiDB:PNEG_03435"/>
<dbReference type="PANTHER" id="PTHR31709">
    <property type="entry name" value="LEUCINE ZIPPER PROTEIN 4-RELATED"/>
    <property type="match status" value="1"/>
</dbReference>
<evidence type="ECO:0000256" key="2">
    <source>
        <dbReference type="SAM" id="SignalP"/>
    </source>
</evidence>
<protein>
    <submittedName>
        <fullName evidence="3">Uncharacterized protein</fullName>
    </submittedName>
</protein>
<dbReference type="OrthoDB" id="5464814at2759"/>